<evidence type="ECO:0000313" key="3">
    <source>
        <dbReference type="Proteomes" id="UP001457282"/>
    </source>
</evidence>
<organism evidence="2 3">
    <name type="scientific">Rubus argutus</name>
    <name type="common">Southern blackberry</name>
    <dbReference type="NCBI Taxonomy" id="59490"/>
    <lineage>
        <taxon>Eukaryota</taxon>
        <taxon>Viridiplantae</taxon>
        <taxon>Streptophyta</taxon>
        <taxon>Embryophyta</taxon>
        <taxon>Tracheophyta</taxon>
        <taxon>Spermatophyta</taxon>
        <taxon>Magnoliopsida</taxon>
        <taxon>eudicotyledons</taxon>
        <taxon>Gunneridae</taxon>
        <taxon>Pentapetalae</taxon>
        <taxon>rosids</taxon>
        <taxon>fabids</taxon>
        <taxon>Rosales</taxon>
        <taxon>Rosaceae</taxon>
        <taxon>Rosoideae</taxon>
        <taxon>Rosoideae incertae sedis</taxon>
        <taxon>Rubus</taxon>
    </lineage>
</organism>
<comment type="caution">
    <text evidence="2">The sequence shown here is derived from an EMBL/GenBank/DDBJ whole genome shotgun (WGS) entry which is preliminary data.</text>
</comment>
<gene>
    <name evidence="2" type="ORF">M0R45_008308</name>
</gene>
<proteinExistence type="predicted"/>
<dbReference type="Proteomes" id="UP001457282">
    <property type="component" value="Unassembled WGS sequence"/>
</dbReference>
<reference evidence="2 3" key="1">
    <citation type="journal article" date="2023" name="G3 (Bethesda)">
        <title>A chromosome-length genome assembly and annotation of blackberry (Rubus argutus, cv. 'Hillquist').</title>
        <authorList>
            <person name="Bruna T."/>
            <person name="Aryal R."/>
            <person name="Dudchenko O."/>
            <person name="Sargent D.J."/>
            <person name="Mead D."/>
            <person name="Buti M."/>
            <person name="Cavallini A."/>
            <person name="Hytonen T."/>
            <person name="Andres J."/>
            <person name="Pham M."/>
            <person name="Weisz D."/>
            <person name="Mascagni F."/>
            <person name="Usai G."/>
            <person name="Natali L."/>
            <person name="Bassil N."/>
            <person name="Fernandez G.E."/>
            <person name="Lomsadze A."/>
            <person name="Armour M."/>
            <person name="Olukolu B."/>
            <person name="Poorten T."/>
            <person name="Britton C."/>
            <person name="Davik J."/>
            <person name="Ashrafi H."/>
            <person name="Aiden E.L."/>
            <person name="Borodovsky M."/>
            <person name="Worthington M."/>
        </authorList>
    </citation>
    <scope>NUCLEOTIDE SEQUENCE [LARGE SCALE GENOMIC DNA]</scope>
    <source>
        <strain evidence="2">PI 553951</strain>
    </source>
</reference>
<evidence type="ECO:0000313" key="2">
    <source>
        <dbReference type="EMBL" id="KAK9942655.1"/>
    </source>
</evidence>
<evidence type="ECO:0000256" key="1">
    <source>
        <dbReference type="SAM" id="MobiDB-lite"/>
    </source>
</evidence>
<name>A0AAW1Y2Q0_RUBAR</name>
<protein>
    <submittedName>
        <fullName evidence="2">Uncharacterized protein</fullName>
    </submittedName>
</protein>
<feature type="compositionally biased region" description="Basic and acidic residues" evidence="1">
    <location>
        <begin position="127"/>
        <end position="142"/>
    </location>
</feature>
<dbReference type="AlphaFoldDB" id="A0AAW1Y2Q0"/>
<sequence length="156" mass="17784">MLVQAEDMTGLELIDRHGHEILVQDCLASKDQIEELKSWPDKDVNIGADILVRERAFEKHEFNYQSNSEDIEGSECIAPSTEVGTLVDKMDVGTDSSKLVNEQHEHDMVAGEGNMENDNCYMEEDDKTNVEEHDKNNTKEDDKSDIEEDDRKIQGR</sequence>
<dbReference type="EMBL" id="JBEDUW010000002">
    <property type="protein sequence ID" value="KAK9942655.1"/>
    <property type="molecule type" value="Genomic_DNA"/>
</dbReference>
<keyword evidence="3" id="KW-1185">Reference proteome</keyword>
<accession>A0AAW1Y2Q0</accession>
<feature type="region of interest" description="Disordered" evidence="1">
    <location>
        <begin position="102"/>
        <end position="156"/>
    </location>
</feature>